<comment type="caution">
    <text evidence="4">The sequence shown here is derived from an EMBL/GenBank/DDBJ whole genome shotgun (WGS) entry which is preliminary data.</text>
</comment>
<reference evidence="4" key="1">
    <citation type="submission" date="2023-05" db="EMBL/GenBank/DDBJ databases">
        <authorList>
            <person name="Zhang X."/>
        </authorList>
    </citation>
    <scope>NUCLEOTIDE SEQUENCE</scope>
    <source>
        <strain evidence="4">BD1B2-1</strain>
    </source>
</reference>
<dbReference type="Pfam" id="PF00072">
    <property type="entry name" value="Response_reg"/>
    <property type="match status" value="1"/>
</dbReference>
<evidence type="ECO:0000256" key="2">
    <source>
        <dbReference type="PROSITE-ProRule" id="PRU00169"/>
    </source>
</evidence>
<dbReference type="SMART" id="SM00448">
    <property type="entry name" value="REC"/>
    <property type="match status" value="1"/>
</dbReference>
<dbReference type="InterPro" id="IPR001789">
    <property type="entry name" value="Sig_transdc_resp-reg_receiver"/>
</dbReference>
<evidence type="ECO:0000313" key="5">
    <source>
        <dbReference type="Proteomes" id="UP001232063"/>
    </source>
</evidence>
<evidence type="ECO:0000256" key="1">
    <source>
        <dbReference type="ARBA" id="ARBA00022553"/>
    </source>
</evidence>
<feature type="modified residue" description="4-aspartylphosphate" evidence="2">
    <location>
        <position position="56"/>
    </location>
</feature>
<organism evidence="4 5">
    <name type="scientific">Xanthocytophaga agilis</name>
    <dbReference type="NCBI Taxonomy" id="3048010"/>
    <lineage>
        <taxon>Bacteria</taxon>
        <taxon>Pseudomonadati</taxon>
        <taxon>Bacteroidota</taxon>
        <taxon>Cytophagia</taxon>
        <taxon>Cytophagales</taxon>
        <taxon>Rhodocytophagaceae</taxon>
        <taxon>Xanthocytophaga</taxon>
    </lineage>
</organism>
<dbReference type="SUPFAM" id="SSF52172">
    <property type="entry name" value="CheY-like"/>
    <property type="match status" value="1"/>
</dbReference>
<dbReference type="InterPro" id="IPR011006">
    <property type="entry name" value="CheY-like_superfamily"/>
</dbReference>
<dbReference type="PANTHER" id="PTHR44591">
    <property type="entry name" value="STRESS RESPONSE REGULATOR PROTEIN 1"/>
    <property type="match status" value="1"/>
</dbReference>
<dbReference type="CDD" id="cd00156">
    <property type="entry name" value="REC"/>
    <property type="match status" value="1"/>
</dbReference>
<dbReference type="PROSITE" id="PS50110">
    <property type="entry name" value="RESPONSE_REGULATORY"/>
    <property type="match status" value="1"/>
</dbReference>
<sequence>MAFSLLIVEDDPDEMALLSIIFRKYFPSWKFLFLSEYDELMDFLTNGSIVSFILLDMHLVVNNGTMIVSEIRQLHWYTQIPIAGYSSACSPSAVANFLENGGDYFFEKPYSLDEIVAQLKELPYLQPNTNRTIKTHTYLQSFRS</sequence>
<feature type="domain" description="Response regulatory" evidence="3">
    <location>
        <begin position="4"/>
        <end position="123"/>
    </location>
</feature>
<dbReference type="RefSeq" id="WP_314511342.1">
    <property type="nucleotide sequence ID" value="NZ_JASJOU010000004.1"/>
</dbReference>
<keyword evidence="5" id="KW-1185">Reference proteome</keyword>
<dbReference type="PANTHER" id="PTHR44591:SF3">
    <property type="entry name" value="RESPONSE REGULATORY DOMAIN-CONTAINING PROTEIN"/>
    <property type="match status" value="1"/>
</dbReference>
<evidence type="ECO:0000313" key="4">
    <source>
        <dbReference type="EMBL" id="MDJ1501735.1"/>
    </source>
</evidence>
<dbReference type="EMBL" id="JASJOU010000004">
    <property type="protein sequence ID" value="MDJ1501735.1"/>
    <property type="molecule type" value="Genomic_DNA"/>
</dbReference>
<dbReference type="AlphaFoldDB" id="A0AAE3UDZ8"/>
<evidence type="ECO:0000259" key="3">
    <source>
        <dbReference type="PROSITE" id="PS50110"/>
    </source>
</evidence>
<dbReference type="Gene3D" id="3.40.50.2300">
    <property type="match status" value="1"/>
</dbReference>
<keyword evidence="1 2" id="KW-0597">Phosphoprotein</keyword>
<proteinExistence type="predicted"/>
<dbReference type="GO" id="GO:0000160">
    <property type="term" value="P:phosphorelay signal transduction system"/>
    <property type="evidence" value="ECO:0007669"/>
    <property type="project" value="InterPro"/>
</dbReference>
<accession>A0AAE3UDZ8</accession>
<gene>
    <name evidence="4" type="ORF">QNI22_13800</name>
</gene>
<name>A0AAE3UDZ8_9BACT</name>
<dbReference type="Proteomes" id="UP001232063">
    <property type="component" value="Unassembled WGS sequence"/>
</dbReference>
<dbReference type="InterPro" id="IPR050595">
    <property type="entry name" value="Bact_response_regulator"/>
</dbReference>
<protein>
    <submittedName>
        <fullName evidence="4">Response regulator</fullName>
    </submittedName>
</protein>